<name>A0ABS3JEB3_9BACT</name>
<feature type="chain" id="PRO_5046782564" description="Lipoprotein" evidence="1">
    <location>
        <begin position="19"/>
        <end position="350"/>
    </location>
</feature>
<keyword evidence="1" id="KW-0732">Signal</keyword>
<sequence length="350" mass="34997">MKTAKLSIRFLAYGLCLAATLYNCKTKDVDSLTPFTYTFKGFDTKLPDITPTAPAAVSVTASTFTSSTAAAAVSSGLSSMSATGVVPASVQQASNAVASAVSPAKAAELAASFSPAVMANLTATGTLPANLKAEASALAANPALKAYLPTFTLPTVNGKPVGGRTSSGGETGLIEKLAATNARADDDACKAAAAAAYNTALTTLNEGKATQDAAVNATFAAAQAAIASQATSCVGTVTTNFAPLRAAAAKDYNDGIAGLNANKAVLGSYYDLLVVLYAVAYVDALGIYNTLQAAENAACSATATARTASATAARNTDLNKITANYNTAKTTLDRNLATAVASCHNQGNGG</sequence>
<evidence type="ECO:0000256" key="1">
    <source>
        <dbReference type="SAM" id="SignalP"/>
    </source>
</evidence>
<accession>A0ABS3JEB3</accession>
<protein>
    <recommendedName>
        <fullName evidence="4">Lipoprotein</fullName>
    </recommendedName>
</protein>
<dbReference type="Proteomes" id="UP000664628">
    <property type="component" value="Unassembled WGS sequence"/>
</dbReference>
<reference evidence="2 3" key="1">
    <citation type="submission" date="2021-03" db="EMBL/GenBank/DDBJ databases">
        <title>Fibrella sp. HMF5405 genome sequencing and assembly.</title>
        <authorList>
            <person name="Kang H."/>
            <person name="Kim H."/>
            <person name="Bae S."/>
            <person name="Joh K."/>
        </authorList>
    </citation>
    <scope>NUCLEOTIDE SEQUENCE [LARGE SCALE GENOMIC DNA]</scope>
    <source>
        <strain evidence="2 3">HMF5405</strain>
    </source>
</reference>
<dbReference type="RefSeq" id="WP_207327691.1">
    <property type="nucleotide sequence ID" value="NZ_JAFMYW010000001.1"/>
</dbReference>
<dbReference type="EMBL" id="JAFMYW010000001">
    <property type="protein sequence ID" value="MBO0947791.1"/>
    <property type="molecule type" value="Genomic_DNA"/>
</dbReference>
<evidence type="ECO:0000313" key="3">
    <source>
        <dbReference type="Proteomes" id="UP000664628"/>
    </source>
</evidence>
<organism evidence="2 3">
    <name type="scientific">Fibrella forsythiae</name>
    <dbReference type="NCBI Taxonomy" id="2817061"/>
    <lineage>
        <taxon>Bacteria</taxon>
        <taxon>Pseudomonadati</taxon>
        <taxon>Bacteroidota</taxon>
        <taxon>Cytophagia</taxon>
        <taxon>Cytophagales</taxon>
        <taxon>Spirosomataceae</taxon>
        <taxon>Fibrella</taxon>
    </lineage>
</organism>
<gene>
    <name evidence="2" type="ORF">J2I46_04310</name>
</gene>
<evidence type="ECO:0008006" key="4">
    <source>
        <dbReference type="Google" id="ProtNLM"/>
    </source>
</evidence>
<keyword evidence="3" id="KW-1185">Reference proteome</keyword>
<feature type="signal peptide" evidence="1">
    <location>
        <begin position="1"/>
        <end position="18"/>
    </location>
</feature>
<comment type="caution">
    <text evidence="2">The sequence shown here is derived from an EMBL/GenBank/DDBJ whole genome shotgun (WGS) entry which is preliminary data.</text>
</comment>
<evidence type="ECO:0000313" key="2">
    <source>
        <dbReference type="EMBL" id="MBO0947791.1"/>
    </source>
</evidence>
<proteinExistence type="predicted"/>